<dbReference type="HOGENOM" id="CLU_001721_5_2_4"/>
<dbReference type="GO" id="GO:0016757">
    <property type="term" value="F:glycosyltransferase activity"/>
    <property type="evidence" value="ECO:0007669"/>
    <property type="project" value="TreeGrafter"/>
</dbReference>
<proteinExistence type="predicted"/>
<dbReference type="SUPFAM" id="SSF53756">
    <property type="entry name" value="UDP-Glycosyltransferase/glycogen phosphorylase"/>
    <property type="match status" value="1"/>
</dbReference>
<feature type="domain" description="O-GlcNAc transferase C-terminal" evidence="5">
    <location>
        <begin position="404"/>
        <end position="579"/>
    </location>
</feature>
<evidence type="ECO:0000256" key="3">
    <source>
        <dbReference type="ARBA" id="ARBA00022737"/>
    </source>
</evidence>
<evidence type="ECO:0000256" key="1">
    <source>
        <dbReference type="ARBA" id="ARBA00004922"/>
    </source>
</evidence>
<dbReference type="Proteomes" id="UP000056322">
    <property type="component" value="Chromosome 1"/>
</dbReference>
<keyword evidence="4" id="KW-0802">TPR repeat</keyword>
<dbReference type="Gene3D" id="3.40.50.11380">
    <property type="match status" value="1"/>
</dbReference>
<protein>
    <recommendedName>
        <fullName evidence="5">O-GlcNAc transferase C-terminal domain-containing protein</fullName>
    </recommendedName>
</protein>
<evidence type="ECO:0000259" key="5">
    <source>
        <dbReference type="Pfam" id="PF13844"/>
    </source>
</evidence>
<evidence type="ECO:0000256" key="4">
    <source>
        <dbReference type="ARBA" id="ARBA00022803"/>
    </source>
</evidence>
<organism evidence="6 7">
    <name type="scientific">Candidatus Methylopumilus turicensis</name>
    <dbReference type="NCBI Taxonomy" id="1581680"/>
    <lineage>
        <taxon>Bacteria</taxon>
        <taxon>Pseudomonadati</taxon>
        <taxon>Pseudomonadota</taxon>
        <taxon>Betaproteobacteria</taxon>
        <taxon>Nitrosomonadales</taxon>
        <taxon>Methylophilaceae</taxon>
        <taxon>Candidatus Methylopumilus</taxon>
    </lineage>
</organism>
<dbReference type="RefSeq" id="WP_171816506.1">
    <property type="nucleotide sequence ID" value="NZ_LN794158.1"/>
</dbReference>
<feature type="domain" description="O-GlcNAc transferase C-terminal" evidence="5">
    <location>
        <begin position="217"/>
        <end position="392"/>
    </location>
</feature>
<keyword evidence="7" id="KW-1185">Reference proteome</keyword>
<dbReference type="PANTHER" id="PTHR44998">
    <property type="match status" value="1"/>
</dbReference>
<evidence type="ECO:0000313" key="7">
    <source>
        <dbReference type="Proteomes" id="UP000056322"/>
    </source>
</evidence>
<accession>A0A0B7IVG4</accession>
<dbReference type="PANTHER" id="PTHR44998:SF1">
    <property type="entry name" value="UDP-N-ACETYLGLUCOSAMINE--PEPTIDE N-ACETYLGLUCOSAMINYLTRANSFERASE 110 KDA SUBUNIT"/>
    <property type="match status" value="1"/>
</dbReference>
<dbReference type="Gene3D" id="3.40.50.2000">
    <property type="entry name" value="Glycogen Phosphorylase B"/>
    <property type="match status" value="1"/>
</dbReference>
<dbReference type="Pfam" id="PF13844">
    <property type="entry name" value="Glyco_transf_41"/>
    <property type="match status" value="2"/>
</dbReference>
<dbReference type="EMBL" id="LN794158">
    <property type="protein sequence ID" value="CEN56205.1"/>
    <property type="molecule type" value="Genomic_DNA"/>
</dbReference>
<keyword evidence="2" id="KW-0808">Transferase</keyword>
<dbReference type="SUPFAM" id="SSF48452">
    <property type="entry name" value="TPR-like"/>
    <property type="match status" value="1"/>
</dbReference>
<dbReference type="InterPro" id="IPR029489">
    <property type="entry name" value="OGT/SEC/SPY_C"/>
</dbReference>
<dbReference type="GO" id="GO:0006493">
    <property type="term" value="P:protein O-linked glycosylation"/>
    <property type="evidence" value="ECO:0007669"/>
    <property type="project" value="TreeGrafter"/>
</dbReference>
<evidence type="ECO:0000256" key="2">
    <source>
        <dbReference type="ARBA" id="ARBA00022679"/>
    </source>
</evidence>
<dbReference type="STRING" id="1581680.BN1209_1164"/>
<gene>
    <name evidence="6" type="ORF">BN1209_1164</name>
</gene>
<dbReference type="AlphaFoldDB" id="A0A0B7IVG4"/>
<comment type="pathway">
    <text evidence="1">Protein modification; protein glycosylation.</text>
</comment>
<reference evidence="7" key="1">
    <citation type="submission" date="2014-12" db="EMBL/GenBank/DDBJ databases">
        <authorList>
            <person name="Salcher M.M."/>
        </authorList>
    </citation>
    <scope>NUCLEOTIDE SEQUENCE [LARGE SCALE GENOMIC DNA]</scope>
    <source>
        <strain evidence="7">MMS-10A-171</strain>
    </source>
</reference>
<dbReference type="InterPro" id="IPR011990">
    <property type="entry name" value="TPR-like_helical_dom_sf"/>
</dbReference>
<sequence>MRDSKEITTPTTSPEVESFIKEALGLINSGKKEDAYQYLQQKITAASKKDKISIFYATHALYKKINPDYALTALDSIREIDPRLTMPLLLQANHFEEQRQKDKAIVSLKEMMGLNPTNQELVEAARILSRYGEQALAIETAKKAYFASEEDLSISTYPLRIALQNADWDFAEKITNKMSAVYQDKKYTSVNETPRTHLLWCDDEAINFEVIKNFARNKFKKVTKEPLAIVPEGDFKQRKVKIGYVSNDFRDHPTSYLAMGMLRHHNKYRFDIVIYDTSYDDGHAMRRQVFSKANIVKDISKLSDAAAASVIHKDKIDVLVDLNGLTEGTRLGVFGFRPAPVQISYLGFPGTTGTPFIDYIIADDYTLPVTSEKFNTESIIRIPNTYQINDYIAQYLSPKPPFRQLGIPEGKPIIGMFNNVNKVGREVWHTWMRIMQASPEAVLWMLDPGDLAKTNLMDAAKLVGVDANRFFWAKKIRVDDHLARIAHCAIALDPWPYGGHTTTSDALFAGVPVIALEGTNFPSRVSGGLLKATGLKSLVAKDKDEYVNIAARLLNDTKLLFNIKSHLDKHRKNHPVFDAVGRTIQIEGAYLHACDVASKKIKPVSFNITNRVAKNKGSSNDKIT</sequence>
<keyword evidence="3" id="KW-0677">Repeat</keyword>
<dbReference type="Gene3D" id="1.25.40.10">
    <property type="entry name" value="Tetratricopeptide repeat domain"/>
    <property type="match status" value="1"/>
</dbReference>
<dbReference type="KEGG" id="mbac:BN1209_1164"/>
<name>A0A0B7IVG4_9PROT</name>
<evidence type="ECO:0000313" key="6">
    <source>
        <dbReference type="EMBL" id="CEN56205.1"/>
    </source>
</evidence>